<dbReference type="RefSeq" id="WP_087459830.1">
    <property type="nucleotide sequence ID" value="NZ_CP021425.1"/>
</dbReference>
<evidence type="ECO:0000313" key="1">
    <source>
        <dbReference type="EMBL" id="ARU54652.1"/>
    </source>
</evidence>
<proteinExistence type="predicted"/>
<gene>
    <name evidence="1" type="ORF">OLMES_0549</name>
</gene>
<keyword evidence="2" id="KW-1185">Reference proteome</keyword>
<dbReference type="KEGG" id="ome:OLMES_0549"/>
<accession>A0A1Y0I2F9</accession>
<dbReference type="Proteomes" id="UP000196027">
    <property type="component" value="Chromosome"/>
</dbReference>
<organism evidence="1 2">
    <name type="scientific">Oleiphilus messinensis</name>
    <dbReference type="NCBI Taxonomy" id="141451"/>
    <lineage>
        <taxon>Bacteria</taxon>
        <taxon>Pseudomonadati</taxon>
        <taxon>Pseudomonadota</taxon>
        <taxon>Gammaproteobacteria</taxon>
        <taxon>Oceanospirillales</taxon>
        <taxon>Oleiphilaceae</taxon>
        <taxon>Oleiphilus</taxon>
    </lineage>
</organism>
<dbReference type="InterPro" id="IPR027417">
    <property type="entry name" value="P-loop_NTPase"/>
</dbReference>
<dbReference type="OrthoDB" id="455474at2"/>
<reference evidence="1 2" key="1">
    <citation type="submission" date="2017-05" db="EMBL/GenBank/DDBJ databases">
        <title>Genomic insights into alkan degradation activity of Oleiphilus messinensis.</title>
        <authorList>
            <person name="Kozyavkin S.A."/>
            <person name="Slesarev A.I."/>
            <person name="Golyshin P.N."/>
            <person name="Korzhenkov A."/>
            <person name="Golyshina O.N."/>
            <person name="Toshchakov S.V."/>
        </authorList>
    </citation>
    <scope>NUCLEOTIDE SEQUENCE [LARGE SCALE GENOMIC DNA]</scope>
    <source>
        <strain evidence="1 2">ME102</strain>
    </source>
</reference>
<keyword evidence="1" id="KW-0808">Transferase</keyword>
<sequence>MSFDTLTPATRDAIRDTISRERLPEHFLTSLEQAILPCANLIARMHDDSRSPTDTQKKAPIWGINGAQGTGKSTLVQFLALILKHQFGLRAVALSIDDFYLSRAARKELSEQIHPLLATRGVPGTHDVHLGCATLDKLAYADDQSAIPLPRFDKALDDIVPPEHWPSHSGPVDIILFEGWCVGTTPQPAHHLVQPINGLEADEDADGSWRTYVNDALGNEYRDWYQRITHLVLLRCPGFEQVQEWRTLQENRLRDRLVAAGKPLPETLMNAKQIVRFIQHYQRLTEWNLTTLPRLATVVLELQKNHQITDIVINPYN</sequence>
<dbReference type="AlphaFoldDB" id="A0A1Y0I2F9"/>
<dbReference type="Gene3D" id="3.40.50.300">
    <property type="entry name" value="P-loop containing nucleotide triphosphate hydrolases"/>
    <property type="match status" value="1"/>
</dbReference>
<protein>
    <submittedName>
        <fullName evidence="1">Phosphoribulokinase/Uridine kinase Family protein</fullName>
    </submittedName>
</protein>
<dbReference type="SUPFAM" id="SSF52540">
    <property type="entry name" value="P-loop containing nucleoside triphosphate hydrolases"/>
    <property type="match status" value="1"/>
</dbReference>
<keyword evidence="1" id="KW-0418">Kinase</keyword>
<dbReference type="GO" id="GO:0016301">
    <property type="term" value="F:kinase activity"/>
    <property type="evidence" value="ECO:0007669"/>
    <property type="project" value="UniProtKB-KW"/>
</dbReference>
<name>A0A1Y0I2F9_9GAMM</name>
<evidence type="ECO:0000313" key="2">
    <source>
        <dbReference type="Proteomes" id="UP000196027"/>
    </source>
</evidence>
<dbReference type="EMBL" id="CP021425">
    <property type="protein sequence ID" value="ARU54652.1"/>
    <property type="molecule type" value="Genomic_DNA"/>
</dbReference>